<accession>A0A5C4R005</accession>
<comment type="caution">
    <text evidence="2">The sequence shown here is derived from an EMBL/GenBank/DDBJ whole genome shotgun (WGS) entry which is preliminary data.</text>
</comment>
<feature type="transmembrane region" description="Helical" evidence="1">
    <location>
        <begin position="136"/>
        <end position="156"/>
    </location>
</feature>
<feature type="transmembrane region" description="Helical" evidence="1">
    <location>
        <begin position="162"/>
        <end position="185"/>
    </location>
</feature>
<reference evidence="2 3" key="1">
    <citation type="submission" date="2019-06" db="EMBL/GenBank/DDBJ databases">
        <title>Micromonospora ordensis sp. nov., isolated from deep marine sediment.</title>
        <authorList>
            <person name="Veyisoglu A."/>
            <person name="Carro L."/>
            <person name="Klenk H.-P."/>
            <person name="Sahin N."/>
        </authorList>
    </citation>
    <scope>NUCLEOTIDE SEQUENCE [LARGE SCALE GENOMIC DNA]</scope>
    <source>
        <strain evidence="2 3">S2509</strain>
    </source>
</reference>
<dbReference type="Proteomes" id="UP000306145">
    <property type="component" value="Unassembled WGS sequence"/>
</dbReference>
<keyword evidence="3" id="KW-1185">Reference proteome</keyword>
<proteinExistence type="predicted"/>
<dbReference type="AlphaFoldDB" id="A0A5C4R005"/>
<dbReference type="OrthoDB" id="9819967at2"/>
<evidence type="ECO:0000256" key="1">
    <source>
        <dbReference type="SAM" id="Phobius"/>
    </source>
</evidence>
<keyword evidence="1" id="KW-0472">Membrane</keyword>
<sequence>MTDNVVSGADTASTIGLEAVIIGLGGTLAVAAEPSGAGALAMAFVSPVAVMNIRSWAPFQEADDKWTGLAEEFSALAGRLSRLHGEVDGLWKGGGAEVFKNFLTTKVVEPLDALKELAITTSSGCNTVADGLETLFWAWSVGTGLAIVGCIAANTAGPAGPAFKWAVIGSWAAFVTAIITAIVGLMQAMRGANSAIGTAVAQLKRGFELTGDKVDAESARIGDRYREIVSDPESWNKEIVVPGN</sequence>
<dbReference type="RefSeq" id="WP_139581986.1">
    <property type="nucleotide sequence ID" value="NZ_VDFY01000060.1"/>
</dbReference>
<organism evidence="2 3">
    <name type="scientific">Micromonospora orduensis</name>
    <dbReference type="NCBI Taxonomy" id="1420891"/>
    <lineage>
        <taxon>Bacteria</taxon>
        <taxon>Bacillati</taxon>
        <taxon>Actinomycetota</taxon>
        <taxon>Actinomycetes</taxon>
        <taxon>Micromonosporales</taxon>
        <taxon>Micromonosporaceae</taxon>
        <taxon>Micromonospora</taxon>
    </lineage>
</organism>
<evidence type="ECO:0000313" key="2">
    <source>
        <dbReference type="EMBL" id="TNH31708.1"/>
    </source>
</evidence>
<dbReference type="EMBL" id="VDFY01000060">
    <property type="protein sequence ID" value="TNH31708.1"/>
    <property type="molecule type" value="Genomic_DNA"/>
</dbReference>
<keyword evidence="1" id="KW-1133">Transmembrane helix</keyword>
<evidence type="ECO:0000313" key="3">
    <source>
        <dbReference type="Proteomes" id="UP000306145"/>
    </source>
</evidence>
<name>A0A5C4R005_9ACTN</name>
<gene>
    <name evidence="2" type="ORF">FHG89_00865</name>
</gene>
<keyword evidence="1" id="KW-0812">Transmembrane</keyword>
<protein>
    <submittedName>
        <fullName evidence="2">Uncharacterized protein</fullName>
    </submittedName>
</protein>